<keyword evidence="4" id="KW-1185">Reference proteome</keyword>
<dbReference type="RefSeq" id="WP_338436691.1">
    <property type="nucleotide sequence ID" value="NZ_JAUYVH010000005.1"/>
</dbReference>
<name>A0ABU1BP62_9BURK</name>
<dbReference type="Pfam" id="PF13511">
    <property type="entry name" value="DUF4124"/>
    <property type="match status" value="1"/>
</dbReference>
<dbReference type="InterPro" id="IPR025392">
    <property type="entry name" value="DUF4124"/>
</dbReference>
<reference evidence="3 4" key="1">
    <citation type="submission" date="2023-08" db="EMBL/GenBank/DDBJ databases">
        <title>Oxalobacteraceae gen .nov., isolated from river sludge outside the plant.</title>
        <authorList>
            <person name="Zhao S.Y."/>
        </authorList>
    </citation>
    <scope>NUCLEOTIDE SEQUENCE [LARGE SCALE GENOMIC DNA]</scope>
    <source>
        <strain evidence="3 4">R-40</strain>
    </source>
</reference>
<evidence type="ECO:0000313" key="3">
    <source>
        <dbReference type="EMBL" id="MDQ9170752.1"/>
    </source>
</evidence>
<feature type="region of interest" description="Disordered" evidence="1">
    <location>
        <begin position="78"/>
        <end position="113"/>
    </location>
</feature>
<evidence type="ECO:0000259" key="2">
    <source>
        <dbReference type="Pfam" id="PF13511"/>
    </source>
</evidence>
<dbReference type="EMBL" id="JAUYVH010000005">
    <property type="protein sequence ID" value="MDQ9170752.1"/>
    <property type="molecule type" value="Genomic_DNA"/>
</dbReference>
<protein>
    <submittedName>
        <fullName evidence="3">DUF4124 domain-containing protein</fullName>
    </submittedName>
</protein>
<sequence length="175" mass="19295">MKSGDLIILSVNRLDAVMILRLAIATCSILFCVSVQAVDIYRWVDEKGQVHFSDSPPEKYKKAARKIDSRQYELSEAEKKDLATRAQNSSASIIGQKKEEPKTTSTGTPLTPALGQDTQNDCAALFKAYYESQICFAPYKNANGTMKPGAFEHCKQVEDPTPKCGPIKTSPLSPY</sequence>
<proteinExistence type="predicted"/>
<feature type="domain" description="DUF4124" evidence="2">
    <location>
        <begin position="28"/>
        <end position="71"/>
    </location>
</feature>
<evidence type="ECO:0000313" key="4">
    <source>
        <dbReference type="Proteomes" id="UP001225596"/>
    </source>
</evidence>
<organism evidence="3 4">
    <name type="scientific">Keguizhuia sedimenti</name>
    <dbReference type="NCBI Taxonomy" id="3064264"/>
    <lineage>
        <taxon>Bacteria</taxon>
        <taxon>Pseudomonadati</taxon>
        <taxon>Pseudomonadota</taxon>
        <taxon>Betaproteobacteria</taxon>
        <taxon>Burkholderiales</taxon>
        <taxon>Oxalobacteraceae</taxon>
        <taxon>Keguizhuia</taxon>
    </lineage>
</organism>
<comment type="caution">
    <text evidence="3">The sequence shown here is derived from an EMBL/GenBank/DDBJ whole genome shotgun (WGS) entry which is preliminary data.</text>
</comment>
<accession>A0ABU1BP62</accession>
<evidence type="ECO:0000256" key="1">
    <source>
        <dbReference type="SAM" id="MobiDB-lite"/>
    </source>
</evidence>
<gene>
    <name evidence="3" type="ORF">Q8A64_10060</name>
</gene>
<dbReference type="Proteomes" id="UP001225596">
    <property type="component" value="Unassembled WGS sequence"/>
</dbReference>